<protein>
    <submittedName>
        <fullName evidence="1">Uncharacterized protein YlaI</fullName>
    </submittedName>
</protein>
<dbReference type="RefSeq" id="WP_073005353.1">
    <property type="nucleotide sequence ID" value="NZ_FQXD01000002.1"/>
</dbReference>
<dbReference type="InterPro" id="IPR019241">
    <property type="entry name" value="DUF2197"/>
</dbReference>
<dbReference type="Pfam" id="PF09963">
    <property type="entry name" value="DUF2197"/>
    <property type="match status" value="1"/>
</dbReference>
<sequence length="67" mass="7908">MQVKCTICDSVESIDDHCFEAKRLRNKRILMHLCQTCYNRVGKKTLARHATGKFRLYSEKKTVDEFI</sequence>
<evidence type="ECO:0000313" key="1">
    <source>
        <dbReference type="EMBL" id="SHG89155.1"/>
    </source>
</evidence>
<gene>
    <name evidence="1" type="ORF">SAMN05421807_102233</name>
</gene>
<accession>A0A1M5NI72</accession>
<reference evidence="2" key="1">
    <citation type="submission" date="2016-11" db="EMBL/GenBank/DDBJ databases">
        <authorList>
            <person name="Varghese N."/>
            <person name="Submissions S."/>
        </authorList>
    </citation>
    <scope>NUCLEOTIDE SEQUENCE [LARGE SCALE GENOMIC DNA]</scope>
    <source>
        <strain evidence="2">CGMCC 1.6496</strain>
    </source>
</reference>
<dbReference type="AlphaFoldDB" id="A0A1M5NI72"/>
<proteinExistence type="predicted"/>
<dbReference type="OrthoDB" id="2989868at2"/>
<keyword evidence="2" id="KW-1185">Reference proteome</keyword>
<dbReference type="Proteomes" id="UP000184079">
    <property type="component" value="Unassembled WGS sequence"/>
</dbReference>
<evidence type="ECO:0000313" key="2">
    <source>
        <dbReference type="Proteomes" id="UP000184079"/>
    </source>
</evidence>
<dbReference type="EMBL" id="FQXD01000002">
    <property type="protein sequence ID" value="SHG89155.1"/>
    <property type="molecule type" value="Genomic_DNA"/>
</dbReference>
<organism evidence="1 2">
    <name type="scientific">Virgibacillus chiguensis</name>
    <dbReference type="NCBI Taxonomy" id="411959"/>
    <lineage>
        <taxon>Bacteria</taxon>
        <taxon>Bacillati</taxon>
        <taxon>Bacillota</taxon>
        <taxon>Bacilli</taxon>
        <taxon>Bacillales</taxon>
        <taxon>Bacillaceae</taxon>
        <taxon>Virgibacillus</taxon>
    </lineage>
</organism>
<name>A0A1M5NI72_9BACI</name>